<dbReference type="SUPFAM" id="SSF52058">
    <property type="entry name" value="L domain-like"/>
    <property type="match status" value="1"/>
</dbReference>
<evidence type="ECO:0000256" key="2">
    <source>
        <dbReference type="ARBA" id="ARBA00004370"/>
    </source>
</evidence>
<dbReference type="Proteomes" id="UP000325577">
    <property type="component" value="Linkage Group LG9"/>
</dbReference>
<dbReference type="GO" id="GO:0016020">
    <property type="term" value="C:membrane"/>
    <property type="evidence" value="ECO:0007669"/>
    <property type="project" value="UniProtKB-SubCell"/>
</dbReference>
<dbReference type="PANTHER" id="PTHR48059:SF4">
    <property type="entry name" value="POLYGALACTURONASE INHIBITOR 1-RELATED"/>
    <property type="match status" value="1"/>
</dbReference>
<evidence type="ECO:0000256" key="7">
    <source>
        <dbReference type="ARBA" id="ARBA00038043"/>
    </source>
</evidence>
<dbReference type="Pfam" id="PF00560">
    <property type="entry name" value="LRR_1"/>
    <property type="match status" value="5"/>
</dbReference>
<comment type="similarity">
    <text evidence="7">Belongs to the polygalacturonase-inhibiting protein family.</text>
</comment>
<sequence>MMLLLFFFLLFLRQSPAEHCHPDDIAAILKFKNSFSNPQLLPSWTLDMDCCYIFDCDESNRIVDLTITYSDLSGTIPDAVADLTHLQTLRLKKMPFLAGEIPPAIGKMTQLVTLQISWTNISGHVPRFLANLQNLKIFDLSFNKLSGSIPPSLATFPDIIGLDLSRNQLTGPIPESFGHFPGKLPSISLSRNRLSGKIPASLANVNFFRVDISRNNLSGDASMFFGDSKSSDSIDISRNNFEFNFSQVRFMAPLVTLDISHNKIYGNIPSQITDAVVLQVLNVSYNRLCGEIPTGWKLSLLRQLTMVKLKPILTKWMFPNPNTALWLSQDLRIG</sequence>
<dbReference type="InterPro" id="IPR001611">
    <property type="entry name" value="Leu-rich_rpt"/>
</dbReference>
<keyword evidence="3" id="KW-0433">Leucine-rich repeat</keyword>
<evidence type="ECO:0000256" key="8">
    <source>
        <dbReference type="SAM" id="SignalP"/>
    </source>
</evidence>
<comment type="subcellular location">
    <subcellularLocation>
        <location evidence="1">Cell envelope</location>
    </subcellularLocation>
    <subcellularLocation>
        <location evidence="2">Membrane</location>
    </subcellularLocation>
</comment>
<protein>
    <recommendedName>
        <fullName evidence="9">Leucine-rich repeat-containing N-terminal plant-type domain-containing protein</fullName>
    </recommendedName>
</protein>
<dbReference type="FunFam" id="3.80.10.10:FF:000400">
    <property type="entry name" value="Nuclear pore complex protein NUP107"/>
    <property type="match status" value="1"/>
</dbReference>
<dbReference type="Pfam" id="PF08263">
    <property type="entry name" value="LRRNT_2"/>
    <property type="match status" value="1"/>
</dbReference>
<keyword evidence="4 8" id="KW-0732">Signal</keyword>
<accession>A0A5J4ZD88</accession>
<dbReference type="AlphaFoldDB" id="A0A5J4ZD88"/>
<dbReference type="OrthoDB" id="676979at2759"/>
<name>A0A5J4ZD88_9ASTE</name>
<gene>
    <name evidence="10" type="ORF">F0562_018683</name>
</gene>
<dbReference type="InterPro" id="IPR013210">
    <property type="entry name" value="LRR_N_plant-typ"/>
</dbReference>
<evidence type="ECO:0000259" key="9">
    <source>
        <dbReference type="Pfam" id="PF08263"/>
    </source>
</evidence>
<evidence type="ECO:0000256" key="1">
    <source>
        <dbReference type="ARBA" id="ARBA00004196"/>
    </source>
</evidence>
<evidence type="ECO:0000256" key="3">
    <source>
        <dbReference type="ARBA" id="ARBA00022614"/>
    </source>
</evidence>
<keyword evidence="5" id="KW-0677">Repeat</keyword>
<reference evidence="10 11" key="1">
    <citation type="submission" date="2019-09" db="EMBL/GenBank/DDBJ databases">
        <title>A chromosome-level genome assembly of the Chinese tupelo Nyssa sinensis.</title>
        <authorList>
            <person name="Yang X."/>
            <person name="Kang M."/>
            <person name="Yang Y."/>
            <person name="Xiong H."/>
            <person name="Wang M."/>
            <person name="Zhang Z."/>
            <person name="Wang Z."/>
            <person name="Wu H."/>
            <person name="Ma T."/>
            <person name="Liu J."/>
            <person name="Xi Z."/>
        </authorList>
    </citation>
    <scope>NUCLEOTIDE SEQUENCE [LARGE SCALE GENOMIC DNA]</scope>
    <source>
        <strain evidence="10">J267</strain>
        <tissue evidence="10">Leaf</tissue>
    </source>
</reference>
<dbReference type="InterPro" id="IPR032675">
    <property type="entry name" value="LRR_dom_sf"/>
</dbReference>
<evidence type="ECO:0000256" key="4">
    <source>
        <dbReference type="ARBA" id="ARBA00022729"/>
    </source>
</evidence>
<dbReference type="InterPro" id="IPR051848">
    <property type="entry name" value="PGIP"/>
</dbReference>
<keyword evidence="11" id="KW-1185">Reference proteome</keyword>
<feature type="domain" description="Leucine-rich repeat-containing N-terminal plant-type" evidence="9">
    <location>
        <begin position="21"/>
        <end position="51"/>
    </location>
</feature>
<feature type="signal peptide" evidence="8">
    <location>
        <begin position="1"/>
        <end position="17"/>
    </location>
</feature>
<evidence type="ECO:0000256" key="6">
    <source>
        <dbReference type="ARBA" id="ARBA00023136"/>
    </source>
</evidence>
<dbReference type="EMBL" id="CM018052">
    <property type="protein sequence ID" value="KAA8515706.1"/>
    <property type="molecule type" value="Genomic_DNA"/>
</dbReference>
<proteinExistence type="inferred from homology"/>
<evidence type="ECO:0000313" key="10">
    <source>
        <dbReference type="EMBL" id="KAA8515706.1"/>
    </source>
</evidence>
<evidence type="ECO:0000256" key="5">
    <source>
        <dbReference type="ARBA" id="ARBA00022737"/>
    </source>
</evidence>
<feature type="chain" id="PRO_5023915290" description="Leucine-rich repeat-containing N-terminal plant-type domain-containing protein" evidence="8">
    <location>
        <begin position="18"/>
        <end position="334"/>
    </location>
</feature>
<dbReference type="PANTHER" id="PTHR48059">
    <property type="entry name" value="POLYGALACTURONASE INHIBITOR 1"/>
    <property type="match status" value="1"/>
</dbReference>
<keyword evidence="6" id="KW-0472">Membrane</keyword>
<evidence type="ECO:0000313" key="11">
    <source>
        <dbReference type="Proteomes" id="UP000325577"/>
    </source>
</evidence>
<dbReference type="Gene3D" id="3.80.10.10">
    <property type="entry name" value="Ribonuclease Inhibitor"/>
    <property type="match status" value="1"/>
</dbReference>
<organism evidence="10 11">
    <name type="scientific">Nyssa sinensis</name>
    <dbReference type="NCBI Taxonomy" id="561372"/>
    <lineage>
        <taxon>Eukaryota</taxon>
        <taxon>Viridiplantae</taxon>
        <taxon>Streptophyta</taxon>
        <taxon>Embryophyta</taxon>
        <taxon>Tracheophyta</taxon>
        <taxon>Spermatophyta</taxon>
        <taxon>Magnoliopsida</taxon>
        <taxon>eudicotyledons</taxon>
        <taxon>Gunneridae</taxon>
        <taxon>Pentapetalae</taxon>
        <taxon>asterids</taxon>
        <taxon>Cornales</taxon>
        <taxon>Nyssaceae</taxon>
        <taxon>Nyssa</taxon>
    </lineage>
</organism>